<dbReference type="Gene3D" id="3.40.50.300">
    <property type="entry name" value="P-loop containing nucleotide triphosphate hydrolases"/>
    <property type="match status" value="1"/>
</dbReference>
<dbReference type="InterPro" id="IPR017871">
    <property type="entry name" value="ABC_transporter-like_CS"/>
</dbReference>
<reference evidence="11" key="2">
    <citation type="submission" date="2024-10" db="UniProtKB">
        <authorList>
            <consortium name="EnsemblProtists"/>
        </authorList>
    </citation>
    <scope>IDENTIFICATION</scope>
</reference>
<dbReference type="PROSITE" id="PS50893">
    <property type="entry name" value="ABC_TRANSPORTER_2"/>
    <property type="match status" value="1"/>
</dbReference>
<evidence type="ECO:0008006" key="13">
    <source>
        <dbReference type="Google" id="ProtNLM"/>
    </source>
</evidence>
<protein>
    <recommendedName>
        <fullName evidence="13">ABC transporter</fullName>
    </recommendedName>
</protein>
<dbReference type="InterPro" id="IPR003593">
    <property type="entry name" value="AAA+_ATPase"/>
</dbReference>
<dbReference type="STRING" id="2903.R1CYT0"/>
<dbReference type="GO" id="GO:0005743">
    <property type="term" value="C:mitochondrial inner membrane"/>
    <property type="evidence" value="ECO:0007669"/>
    <property type="project" value="TreeGrafter"/>
</dbReference>
<evidence type="ECO:0000259" key="10">
    <source>
        <dbReference type="PROSITE" id="PS50929"/>
    </source>
</evidence>
<dbReference type="PROSITE" id="PS00455">
    <property type="entry name" value="AMP_BINDING"/>
    <property type="match status" value="1"/>
</dbReference>
<dbReference type="PROSITE" id="PS00211">
    <property type="entry name" value="ABC_TRANSPORTER_1"/>
    <property type="match status" value="1"/>
</dbReference>
<proteinExistence type="predicted"/>
<dbReference type="RefSeq" id="XP_005756155.1">
    <property type="nucleotide sequence ID" value="XM_005756098.1"/>
</dbReference>
<dbReference type="InterPro" id="IPR036640">
    <property type="entry name" value="ABC1_TM_sf"/>
</dbReference>
<dbReference type="Proteomes" id="UP000013827">
    <property type="component" value="Unassembled WGS sequence"/>
</dbReference>
<evidence type="ECO:0000256" key="7">
    <source>
        <dbReference type="ARBA" id="ARBA00023136"/>
    </source>
</evidence>
<feature type="region of interest" description="Disordered" evidence="8">
    <location>
        <begin position="174"/>
        <end position="208"/>
    </location>
</feature>
<feature type="domain" description="ABC transporter" evidence="9">
    <location>
        <begin position="212"/>
        <end position="449"/>
    </location>
</feature>
<keyword evidence="3" id="KW-0812">Transmembrane</keyword>
<dbReference type="InterPro" id="IPR039421">
    <property type="entry name" value="Type_1_exporter"/>
</dbReference>
<dbReference type="PANTHER" id="PTHR43394:SF1">
    <property type="entry name" value="ATP-BINDING CASSETTE SUB-FAMILY B MEMBER 10, MITOCHONDRIAL"/>
    <property type="match status" value="1"/>
</dbReference>
<keyword evidence="12" id="KW-1185">Reference proteome</keyword>
<dbReference type="EnsemblProtists" id="EOD03726">
    <property type="protein sequence ID" value="EOD03726"/>
    <property type="gene ID" value="EMIHUDRAFT_360608"/>
</dbReference>
<keyword evidence="7" id="KW-0472">Membrane</keyword>
<keyword evidence="6" id="KW-1133">Transmembrane helix</keyword>
<sequence length="475" mass="49941">MAVVLRLSGRLALLVVAGVLLRSLFAHFYSMAARRLSQAQQDRLAASSGVAEQCFSLIKLVRSHGSQRSERRRYGQQLDGLLRLQTEYGAIYGCSRVFNGAVNAALNVAVLAGGAALVAAGVLPREALTSFVLYVAFISDASSDVPDQWSRIQEALGAATEVFDYLEPRALDLSNTTAPQPAPQPADADAAASPPPPLPLSSGSSGSPRGSLEFVDVDFAYPSRQSRPVLRSLSLRVPAGRRTAILGGSGSGKSTLFALALRFYVPSSGRVLLDGADVARMGEADLRRRTAWVQQEPPLFPNITIRDNIAYGLADCSMDAVEEAAREANAFDFIAALPSGFETRIGAAGASLSGGQKQRIALARALVRDPALLLLDEATSALDPQAEAIAEAAIARSAGDRTVLFTTHKVSQARQADHIVVVSHGAIVEEGTHDALLRRNGAYAELVRVGDGLSDAETSEVVDSALGVADAAAAV</sequence>
<dbReference type="PaxDb" id="2903-EOD03726"/>
<evidence type="ECO:0000313" key="12">
    <source>
        <dbReference type="Proteomes" id="UP000013827"/>
    </source>
</evidence>
<dbReference type="KEGG" id="ehx:EMIHUDRAFT_360608"/>
<dbReference type="SUPFAM" id="SSF52540">
    <property type="entry name" value="P-loop containing nucleoside triphosphate hydrolases"/>
    <property type="match status" value="1"/>
</dbReference>
<evidence type="ECO:0000313" key="11">
    <source>
        <dbReference type="EnsemblProtists" id="EOD03726"/>
    </source>
</evidence>
<dbReference type="SUPFAM" id="SSF90123">
    <property type="entry name" value="ABC transporter transmembrane region"/>
    <property type="match status" value="1"/>
</dbReference>
<comment type="subcellular location">
    <subcellularLocation>
        <location evidence="1">Membrane</location>
        <topology evidence="1">Multi-pass membrane protein</topology>
    </subcellularLocation>
</comment>
<evidence type="ECO:0000259" key="9">
    <source>
        <dbReference type="PROSITE" id="PS50893"/>
    </source>
</evidence>
<evidence type="ECO:0000256" key="5">
    <source>
        <dbReference type="ARBA" id="ARBA00022840"/>
    </source>
</evidence>
<dbReference type="eggNOG" id="KOG0058">
    <property type="taxonomic scope" value="Eukaryota"/>
</dbReference>
<organism evidence="11 12">
    <name type="scientific">Emiliania huxleyi (strain CCMP1516)</name>
    <dbReference type="NCBI Taxonomy" id="280463"/>
    <lineage>
        <taxon>Eukaryota</taxon>
        <taxon>Haptista</taxon>
        <taxon>Haptophyta</taxon>
        <taxon>Prymnesiophyceae</taxon>
        <taxon>Isochrysidales</taxon>
        <taxon>Noelaerhabdaceae</taxon>
        <taxon>Emiliania</taxon>
    </lineage>
</organism>
<dbReference type="PANTHER" id="PTHR43394">
    <property type="entry name" value="ATP-DEPENDENT PERMEASE MDL1, MITOCHONDRIAL"/>
    <property type="match status" value="1"/>
</dbReference>
<dbReference type="GO" id="GO:0016887">
    <property type="term" value="F:ATP hydrolysis activity"/>
    <property type="evidence" value="ECO:0007669"/>
    <property type="project" value="InterPro"/>
</dbReference>
<dbReference type="Pfam" id="PF00005">
    <property type="entry name" value="ABC_tran"/>
    <property type="match status" value="1"/>
</dbReference>
<accession>A0A0D3HXJ1</accession>
<dbReference type="PROSITE" id="PS50929">
    <property type="entry name" value="ABC_TM1F"/>
    <property type="match status" value="1"/>
</dbReference>
<dbReference type="InterPro" id="IPR027417">
    <property type="entry name" value="P-loop_NTPase"/>
</dbReference>
<dbReference type="GO" id="GO:0015421">
    <property type="term" value="F:ABC-type oligopeptide transporter activity"/>
    <property type="evidence" value="ECO:0007669"/>
    <property type="project" value="TreeGrafter"/>
</dbReference>
<evidence type="ECO:0000256" key="6">
    <source>
        <dbReference type="ARBA" id="ARBA00022989"/>
    </source>
</evidence>
<reference evidence="12" key="1">
    <citation type="journal article" date="2013" name="Nature">
        <title>Pan genome of the phytoplankton Emiliania underpins its global distribution.</title>
        <authorList>
            <person name="Read B.A."/>
            <person name="Kegel J."/>
            <person name="Klute M.J."/>
            <person name="Kuo A."/>
            <person name="Lefebvre S.C."/>
            <person name="Maumus F."/>
            <person name="Mayer C."/>
            <person name="Miller J."/>
            <person name="Monier A."/>
            <person name="Salamov A."/>
            <person name="Young J."/>
            <person name="Aguilar M."/>
            <person name="Claverie J.M."/>
            <person name="Frickenhaus S."/>
            <person name="Gonzalez K."/>
            <person name="Herman E.K."/>
            <person name="Lin Y.C."/>
            <person name="Napier J."/>
            <person name="Ogata H."/>
            <person name="Sarno A.F."/>
            <person name="Shmutz J."/>
            <person name="Schroeder D."/>
            <person name="de Vargas C."/>
            <person name="Verret F."/>
            <person name="von Dassow P."/>
            <person name="Valentin K."/>
            <person name="Van de Peer Y."/>
            <person name="Wheeler G."/>
            <person name="Dacks J.B."/>
            <person name="Delwiche C.F."/>
            <person name="Dyhrman S.T."/>
            <person name="Glockner G."/>
            <person name="John U."/>
            <person name="Richards T."/>
            <person name="Worden A.Z."/>
            <person name="Zhang X."/>
            <person name="Grigoriev I.V."/>
            <person name="Allen A.E."/>
            <person name="Bidle K."/>
            <person name="Borodovsky M."/>
            <person name="Bowler C."/>
            <person name="Brownlee C."/>
            <person name="Cock J.M."/>
            <person name="Elias M."/>
            <person name="Gladyshev V.N."/>
            <person name="Groth M."/>
            <person name="Guda C."/>
            <person name="Hadaegh A."/>
            <person name="Iglesias-Rodriguez M.D."/>
            <person name="Jenkins J."/>
            <person name="Jones B.M."/>
            <person name="Lawson T."/>
            <person name="Leese F."/>
            <person name="Lindquist E."/>
            <person name="Lobanov A."/>
            <person name="Lomsadze A."/>
            <person name="Malik S.B."/>
            <person name="Marsh M.E."/>
            <person name="Mackinder L."/>
            <person name="Mock T."/>
            <person name="Mueller-Roeber B."/>
            <person name="Pagarete A."/>
            <person name="Parker M."/>
            <person name="Probert I."/>
            <person name="Quesneville H."/>
            <person name="Raines C."/>
            <person name="Rensing S.A."/>
            <person name="Riano-Pachon D.M."/>
            <person name="Richier S."/>
            <person name="Rokitta S."/>
            <person name="Shiraiwa Y."/>
            <person name="Soanes D.M."/>
            <person name="van der Giezen M."/>
            <person name="Wahlund T.M."/>
            <person name="Williams B."/>
            <person name="Wilson W."/>
            <person name="Wolfe G."/>
            <person name="Wurch L.L."/>
        </authorList>
    </citation>
    <scope>NUCLEOTIDE SEQUENCE</scope>
</reference>
<evidence type="ECO:0000256" key="2">
    <source>
        <dbReference type="ARBA" id="ARBA00022448"/>
    </source>
</evidence>
<dbReference type="HOGENOM" id="CLU_000604_84_3_1"/>
<name>A0A0D3HXJ1_EMIH1</name>
<dbReference type="FunFam" id="3.40.50.300:FF:000836">
    <property type="entry name" value="ABC transporter B family member 25"/>
    <property type="match status" value="1"/>
</dbReference>
<dbReference type="GeneID" id="17249858"/>
<dbReference type="GO" id="GO:0005524">
    <property type="term" value="F:ATP binding"/>
    <property type="evidence" value="ECO:0007669"/>
    <property type="project" value="UniProtKB-KW"/>
</dbReference>
<dbReference type="GO" id="GO:0090374">
    <property type="term" value="P:oligopeptide export from mitochondrion"/>
    <property type="evidence" value="ECO:0007669"/>
    <property type="project" value="TreeGrafter"/>
</dbReference>
<keyword evidence="2" id="KW-0813">Transport</keyword>
<dbReference type="Pfam" id="PF00664">
    <property type="entry name" value="ABC_membrane"/>
    <property type="match status" value="1"/>
</dbReference>
<evidence type="ECO:0000256" key="8">
    <source>
        <dbReference type="SAM" id="MobiDB-lite"/>
    </source>
</evidence>
<dbReference type="AlphaFoldDB" id="A0A0D3HXJ1"/>
<evidence type="ECO:0000256" key="4">
    <source>
        <dbReference type="ARBA" id="ARBA00022741"/>
    </source>
</evidence>
<dbReference type="SMART" id="SM00382">
    <property type="entry name" value="AAA"/>
    <property type="match status" value="1"/>
</dbReference>
<dbReference type="InterPro" id="IPR003439">
    <property type="entry name" value="ABC_transporter-like_ATP-bd"/>
</dbReference>
<evidence type="ECO:0000256" key="3">
    <source>
        <dbReference type="ARBA" id="ARBA00022692"/>
    </source>
</evidence>
<dbReference type="InterPro" id="IPR020845">
    <property type="entry name" value="AMP-binding_CS"/>
</dbReference>
<keyword evidence="5" id="KW-0067">ATP-binding</keyword>
<dbReference type="Gene3D" id="1.20.1560.10">
    <property type="entry name" value="ABC transporter type 1, transmembrane domain"/>
    <property type="match status" value="1"/>
</dbReference>
<feature type="domain" description="ABC transmembrane type-1" evidence="10">
    <location>
        <begin position="1"/>
        <end position="154"/>
    </location>
</feature>
<keyword evidence="4" id="KW-0547">Nucleotide-binding</keyword>
<evidence type="ECO:0000256" key="1">
    <source>
        <dbReference type="ARBA" id="ARBA00004141"/>
    </source>
</evidence>
<dbReference type="InterPro" id="IPR011527">
    <property type="entry name" value="ABC1_TM_dom"/>
</dbReference>